<protein>
    <submittedName>
        <fullName evidence="2">Uncharacterized protein</fullName>
    </submittedName>
</protein>
<sequence>MSTVEMAGVDPRKRDVAELLVEATTVCAAAFWRDLAERAAKTFCQTLMVVLGAGRVGLMSASWVLSLSLGAAAAALSLLTSVGSRLAPIGTPMSPSLVDTFPEIYARARSVGFPAGPGAGGAARPASSSPRSGSESARPEPGAAGVRGLRRRRVSS</sequence>
<gene>
    <name evidence="2" type="ORF">FF36_02520</name>
</gene>
<accession>A0A0D8BI21</accession>
<dbReference type="RefSeq" id="WP_063870347.1">
    <property type="nucleotide sequence ID" value="NZ_JYFN01000016.1"/>
</dbReference>
<organism evidence="2 3">
    <name type="scientific">Frankia torreyi</name>
    <dbReference type="NCBI Taxonomy" id="1856"/>
    <lineage>
        <taxon>Bacteria</taxon>
        <taxon>Bacillati</taxon>
        <taxon>Actinomycetota</taxon>
        <taxon>Actinomycetes</taxon>
        <taxon>Frankiales</taxon>
        <taxon>Frankiaceae</taxon>
        <taxon>Frankia</taxon>
    </lineage>
</organism>
<dbReference type="Proteomes" id="UP000032545">
    <property type="component" value="Unassembled WGS sequence"/>
</dbReference>
<dbReference type="PATRIC" id="fig|1502723.3.peg.1619"/>
<dbReference type="EMBL" id="JYFN01000016">
    <property type="protein sequence ID" value="KJE23092.1"/>
    <property type="molecule type" value="Genomic_DNA"/>
</dbReference>
<reference evidence="2 3" key="2">
    <citation type="journal article" date="2016" name="Genome Announc.">
        <title>Permanent Draft Genome Sequences for Two Variants of Frankia sp. Strain CpI1, the First Frankia Strain Isolated from Root Nodules of Comptonia peregrina.</title>
        <authorList>
            <person name="Oshone R."/>
            <person name="Hurst S.G.IV."/>
            <person name="Abebe-Akele F."/>
            <person name="Simpson S."/>
            <person name="Morris K."/>
            <person name="Thomas W.K."/>
            <person name="Tisa L.S."/>
        </authorList>
    </citation>
    <scope>NUCLEOTIDE SEQUENCE [LARGE SCALE GENOMIC DNA]</scope>
    <source>
        <strain evidence="3">CpI1-S</strain>
    </source>
</reference>
<dbReference type="AlphaFoldDB" id="A0A0D8BI21"/>
<keyword evidence="3" id="KW-1185">Reference proteome</keyword>
<dbReference type="InterPro" id="IPR020109">
    <property type="entry name" value="Holin_r1t"/>
</dbReference>
<reference evidence="3" key="1">
    <citation type="submission" date="2015-02" db="EMBL/GenBank/DDBJ databases">
        <title>Draft Genome of Frankia sp. CpI1-S.</title>
        <authorList>
            <person name="Oshone R.T."/>
            <person name="Ngom M."/>
            <person name="Ghodhbane-Gtari F."/>
            <person name="Gtari M."/>
            <person name="Morris K."/>
            <person name="Thomas K."/>
            <person name="Sen A."/>
            <person name="Tisa L.S."/>
        </authorList>
    </citation>
    <scope>NUCLEOTIDE SEQUENCE [LARGE SCALE GENOMIC DNA]</scope>
    <source>
        <strain evidence="3">CpI1-S</strain>
    </source>
</reference>
<dbReference type="Pfam" id="PF16945">
    <property type="entry name" value="Phage_r1t_holin"/>
    <property type="match status" value="1"/>
</dbReference>
<comment type="caution">
    <text evidence="2">The sequence shown here is derived from an EMBL/GenBank/DDBJ whole genome shotgun (WGS) entry which is preliminary data.</text>
</comment>
<evidence type="ECO:0000313" key="2">
    <source>
        <dbReference type="EMBL" id="KJE23092.1"/>
    </source>
</evidence>
<evidence type="ECO:0000313" key="3">
    <source>
        <dbReference type="Proteomes" id="UP000032545"/>
    </source>
</evidence>
<feature type="compositionally biased region" description="Low complexity" evidence="1">
    <location>
        <begin position="122"/>
        <end position="147"/>
    </location>
</feature>
<evidence type="ECO:0000256" key="1">
    <source>
        <dbReference type="SAM" id="MobiDB-lite"/>
    </source>
</evidence>
<feature type="region of interest" description="Disordered" evidence="1">
    <location>
        <begin position="115"/>
        <end position="156"/>
    </location>
</feature>
<name>A0A0D8BI21_9ACTN</name>
<proteinExistence type="predicted"/>